<sequence length="76" mass="8450">MLLATADDKTRHEGHARVRRLDESAVLRLKRYGWGGGGGHRRYGGGWNQGYGGWGNSMGYSPYSMGGYQSWGWGKK</sequence>
<dbReference type="AlphaFoldDB" id="A0A914C592"/>
<reference evidence="2" key="1">
    <citation type="submission" date="2022-11" db="UniProtKB">
        <authorList>
            <consortium name="WormBaseParasite"/>
        </authorList>
    </citation>
    <scope>IDENTIFICATION</scope>
</reference>
<accession>A0A914C592</accession>
<organism evidence="1 2">
    <name type="scientific">Acrobeloides nanus</name>
    <dbReference type="NCBI Taxonomy" id="290746"/>
    <lineage>
        <taxon>Eukaryota</taxon>
        <taxon>Metazoa</taxon>
        <taxon>Ecdysozoa</taxon>
        <taxon>Nematoda</taxon>
        <taxon>Chromadorea</taxon>
        <taxon>Rhabditida</taxon>
        <taxon>Tylenchina</taxon>
        <taxon>Cephalobomorpha</taxon>
        <taxon>Cephaloboidea</taxon>
        <taxon>Cephalobidae</taxon>
        <taxon>Acrobeloides</taxon>
    </lineage>
</organism>
<name>A0A914C592_9BILA</name>
<protein>
    <submittedName>
        <fullName evidence="2">Uncharacterized protein</fullName>
    </submittedName>
</protein>
<proteinExistence type="predicted"/>
<evidence type="ECO:0000313" key="1">
    <source>
        <dbReference type="Proteomes" id="UP000887540"/>
    </source>
</evidence>
<dbReference type="Proteomes" id="UP000887540">
    <property type="component" value="Unplaced"/>
</dbReference>
<dbReference type="WBParaSite" id="ACRNAN_Path_306.g1166.t1">
    <property type="protein sequence ID" value="ACRNAN_Path_306.g1166.t1"/>
    <property type="gene ID" value="ACRNAN_Path_306.g1166"/>
</dbReference>
<keyword evidence="1" id="KW-1185">Reference proteome</keyword>
<evidence type="ECO:0000313" key="2">
    <source>
        <dbReference type="WBParaSite" id="ACRNAN_Path_306.g1166.t1"/>
    </source>
</evidence>